<organism evidence="2 3">
    <name type="scientific">Vibrio ishigakensis</name>
    <dbReference type="NCBI Taxonomy" id="1481914"/>
    <lineage>
        <taxon>Bacteria</taxon>
        <taxon>Pseudomonadati</taxon>
        <taxon>Pseudomonadota</taxon>
        <taxon>Gammaproteobacteria</taxon>
        <taxon>Vibrionales</taxon>
        <taxon>Vibrionaceae</taxon>
        <taxon>Vibrio</taxon>
    </lineage>
</organism>
<dbReference type="AlphaFoldDB" id="A0A0B8PMK6"/>
<name>A0A0B8PMK6_9VIBR</name>
<proteinExistence type="predicted"/>
<reference evidence="2 3" key="1">
    <citation type="submission" date="2015-01" db="EMBL/GenBank/DDBJ databases">
        <title>Vibrio sp. C5 JCM 19232 whole genome shotgun sequence.</title>
        <authorList>
            <person name="Sawabe T."/>
            <person name="Meirelles P."/>
            <person name="Feng G."/>
            <person name="Sayaka M."/>
            <person name="Hattori M."/>
            <person name="Ohkuma M."/>
        </authorList>
    </citation>
    <scope>NUCLEOTIDE SEQUENCE [LARGE SCALE GENOMIC DNA]</scope>
    <source>
        <strain evidence="2 3">JCM19232</strain>
    </source>
</reference>
<evidence type="ECO:0000256" key="1">
    <source>
        <dbReference type="SAM" id="MobiDB-lite"/>
    </source>
</evidence>
<dbReference type="Proteomes" id="UP000031670">
    <property type="component" value="Unassembled WGS sequence"/>
</dbReference>
<sequence length="47" mass="4726">MSDKEKTHTKGINLSASNTSIGHINISEGAEPSAGDSATGVAEEDAP</sequence>
<evidence type="ECO:0000313" key="2">
    <source>
        <dbReference type="EMBL" id="GAM64388.1"/>
    </source>
</evidence>
<feature type="region of interest" description="Disordered" evidence="1">
    <location>
        <begin position="23"/>
        <end position="47"/>
    </location>
</feature>
<accession>A0A0B8PMK6</accession>
<gene>
    <name evidence="2" type="ORF">JCM19232_1058</name>
</gene>
<protein>
    <submittedName>
        <fullName evidence="2">Uncharacterized protein</fullName>
    </submittedName>
</protein>
<comment type="caution">
    <text evidence="2">The sequence shown here is derived from an EMBL/GenBank/DDBJ whole genome shotgun (WGS) entry which is preliminary data.</text>
</comment>
<dbReference type="EMBL" id="BBSA01000012">
    <property type="protein sequence ID" value="GAM64388.1"/>
    <property type="molecule type" value="Genomic_DNA"/>
</dbReference>
<reference evidence="2 3" key="2">
    <citation type="submission" date="2015-01" db="EMBL/GenBank/DDBJ databases">
        <authorList>
            <consortium name="NBRP consortium"/>
            <person name="Sawabe T."/>
            <person name="Meirelles P."/>
            <person name="Feng G."/>
            <person name="Sayaka M."/>
            <person name="Hattori M."/>
            <person name="Ohkuma M."/>
        </authorList>
    </citation>
    <scope>NUCLEOTIDE SEQUENCE [LARGE SCALE GENOMIC DNA]</scope>
    <source>
        <strain evidence="2 3">JCM19232</strain>
    </source>
</reference>
<evidence type="ECO:0000313" key="3">
    <source>
        <dbReference type="Proteomes" id="UP000031670"/>
    </source>
</evidence>